<dbReference type="SUPFAM" id="SSF57850">
    <property type="entry name" value="RING/U-box"/>
    <property type="match status" value="1"/>
</dbReference>
<dbReference type="UniPathway" id="UPA00143"/>
<dbReference type="Pfam" id="PF13445">
    <property type="entry name" value="zf-RING_UBOX"/>
    <property type="match status" value="1"/>
</dbReference>
<dbReference type="CDD" id="cd16539">
    <property type="entry name" value="RING-HC_RNF113A_B"/>
    <property type="match status" value="1"/>
</dbReference>
<dbReference type="Gene3D" id="3.30.40.10">
    <property type="entry name" value="Zinc/RING finger domain, C3HC4 (zinc finger)"/>
    <property type="match status" value="1"/>
</dbReference>
<keyword evidence="16" id="KW-1185">Reference proteome</keyword>
<evidence type="ECO:0000313" key="15">
    <source>
        <dbReference type="EMBL" id="EXB57733.1"/>
    </source>
</evidence>
<keyword evidence="3 13" id="KW-0812">Transmembrane</keyword>
<evidence type="ECO:0000256" key="11">
    <source>
        <dbReference type="ARBA" id="ARBA00031107"/>
    </source>
</evidence>
<reference evidence="16" key="1">
    <citation type="submission" date="2013-01" db="EMBL/GenBank/DDBJ databases">
        <title>Draft Genome Sequence of a Mulberry Tree, Morus notabilis C.K. Schneid.</title>
        <authorList>
            <person name="He N."/>
            <person name="Zhao S."/>
        </authorList>
    </citation>
    <scope>NUCLEOTIDE SEQUENCE</scope>
</reference>
<evidence type="ECO:0000256" key="5">
    <source>
        <dbReference type="ARBA" id="ARBA00022771"/>
    </source>
</evidence>
<evidence type="ECO:0000313" key="16">
    <source>
        <dbReference type="Proteomes" id="UP000030645"/>
    </source>
</evidence>
<dbReference type="eggNOG" id="KOG4604">
    <property type="taxonomic scope" value="Eukaryota"/>
</dbReference>
<name>W9QY09_9ROSA</name>
<feature type="domain" description="RING-type" evidence="14">
    <location>
        <begin position="10"/>
        <end position="53"/>
    </location>
</feature>
<evidence type="ECO:0000256" key="8">
    <source>
        <dbReference type="ARBA" id="ARBA00022989"/>
    </source>
</evidence>
<evidence type="ECO:0000256" key="13">
    <source>
        <dbReference type="SAM" id="Phobius"/>
    </source>
</evidence>
<evidence type="ECO:0000256" key="9">
    <source>
        <dbReference type="ARBA" id="ARBA00023136"/>
    </source>
</evidence>
<keyword evidence="7" id="KW-0862">Zinc</keyword>
<dbReference type="InterPro" id="IPR013083">
    <property type="entry name" value="Znf_RING/FYVE/PHD"/>
</dbReference>
<evidence type="ECO:0000256" key="1">
    <source>
        <dbReference type="ARBA" id="ARBA00004477"/>
    </source>
</evidence>
<dbReference type="EMBL" id="KE344350">
    <property type="protein sequence ID" value="EXB57733.1"/>
    <property type="molecule type" value="Genomic_DNA"/>
</dbReference>
<evidence type="ECO:0000256" key="4">
    <source>
        <dbReference type="ARBA" id="ARBA00022723"/>
    </source>
</evidence>
<comment type="subcellular location">
    <subcellularLocation>
        <location evidence="1">Endoplasmic reticulum membrane</location>
        <topology evidence="1">Multi-pass membrane protein</topology>
    </subcellularLocation>
</comment>
<dbReference type="GO" id="GO:0016567">
    <property type="term" value="P:protein ubiquitination"/>
    <property type="evidence" value="ECO:0007669"/>
    <property type="project" value="UniProtKB-UniPathway"/>
</dbReference>
<gene>
    <name evidence="15" type="ORF">L484_006846</name>
</gene>
<evidence type="ECO:0000256" key="3">
    <source>
        <dbReference type="ARBA" id="ARBA00022692"/>
    </source>
</evidence>
<dbReference type="PROSITE" id="PS50089">
    <property type="entry name" value="ZF_RING_2"/>
    <property type="match status" value="1"/>
</dbReference>
<evidence type="ECO:0000256" key="12">
    <source>
        <dbReference type="PROSITE-ProRule" id="PRU00175"/>
    </source>
</evidence>
<dbReference type="PROSITE" id="PS00518">
    <property type="entry name" value="ZF_RING_1"/>
    <property type="match status" value="1"/>
</dbReference>
<dbReference type="InterPro" id="IPR010652">
    <property type="entry name" value="DUF1232"/>
</dbReference>
<dbReference type="PANTHER" id="PTHR22894">
    <property type="entry name" value="RING-TYPE DOMAIN-CONTAINING PROTEIN"/>
    <property type="match status" value="1"/>
</dbReference>
<keyword evidence="5 12" id="KW-0863">Zinc-finger</keyword>
<dbReference type="OrthoDB" id="9049620at2759"/>
<dbReference type="InterPro" id="IPR027370">
    <property type="entry name" value="Znf-RING_euk"/>
</dbReference>
<accession>W9QY09</accession>
<dbReference type="Proteomes" id="UP000030645">
    <property type="component" value="Unassembled WGS sequence"/>
</dbReference>
<dbReference type="InterPro" id="IPR017907">
    <property type="entry name" value="Znf_RING_CS"/>
</dbReference>
<organism evidence="15 16">
    <name type="scientific">Morus notabilis</name>
    <dbReference type="NCBI Taxonomy" id="981085"/>
    <lineage>
        <taxon>Eukaryota</taxon>
        <taxon>Viridiplantae</taxon>
        <taxon>Streptophyta</taxon>
        <taxon>Embryophyta</taxon>
        <taxon>Tracheophyta</taxon>
        <taxon>Spermatophyta</taxon>
        <taxon>Magnoliopsida</taxon>
        <taxon>eudicotyledons</taxon>
        <taxon>Gunneridae</taxon>
        <taxon>Pentapetalae</taxon>
        <taxon>rosids</taxon>
        <taxon>fabids</taxon>
        <taxon>Rosales</taxon>
        <taxon>Moraceae</taxon>
        <taxon>Moreae</taxon>
        <taxon>Morus</taxon>
    </lineage>
</organism>
<dbReference type="InterPro" id="IPR001841">
    <property type="entry name" value="Znf_RING"/>
</dbReference>
<dbReference type="Pfam" id="PF06803">
    <property type="entry name" value="DUF1232"/>
    <property type="match status" value="1"/>
</dbReference>
<evidence type="ECO:0000256" key="6">
    <source>
        <dbReference type="ARBA" id="ARBA00022824"/>
    </source>
</evidence>
<dbReference type="PANTHER" id="PTHR22894:SF5">
    <property type="entry name" value="RING-TYPE DOMAIN-CONTAINING PROTEIN"/>
    <property type="match status" value="1"/>
</dbReference>
<dbReference type="KEGG" id="mnt:21390261"/>
<keyword evidence="6" id="KW-0256">Endoplasmic reticulum</keyword>
<keyword evidence="8 13" id="KW-1133">Transmembrane helix</keyword>
<dbReference type="AlphaFoldDB" id="W9QY09"/>
<dbReference type="SMART" id="SM00184">
    <property type="entry name" value="RING"/>
    <property type="match status" value="1"/>
</dbReference>
<evidence type="ECO:0000259" key="14">
    <source>
        <dbReference type="PROSITE" id="PS50089"/>
    </source>
</evidence>
<evidence type="ECO:0000256" key="10">
    <source>
        <dbReference type="ARBA" id="ARBA00030110"/>
    </source>
</evidence>
<evidence type="ECO:0000256" key="7">
    <source>
        <dbReference type="ARBA" id="ARBA00022833"/>
    </source>
</evidence>
<dbReference type="GO" id="GO:0061630">
    <property type="term" value="F:ubiquitin protein ligase activity"/>
    <property type="evidence" value="ECO:0007669"/>
    <property type="project" value="InterPro"/>
</dbReference>
<sequence length="185" mass="21426">MDAPPENDRCAICHDNFNIPCQANCSHWFCGSCIMQVWDYASVRRPCRCPLCRREITLLVPSEASVRQRNDTDIAEVLGKVERYNRSFAQHDRDLVQRIRDLPFFLRRLLREIMDPQRSLPLVIRARVYIAMILSAVYILSPLDFIPEGILGLVGLLDDLIILLIFFFHVAALYRTALYYRHGGS</sequence>
<feature type="transmembrane region" description="Helical" evidence="13">
    <location>
        <begin position="160"/>
        <end position="180"/>
    </location>
</feature>
<keyword evidence="9 13" id="KW-0472">Membrane</keyword>
<dbReference type="STRING" id="981085.W9QY09"/>
<dbReference type="GO" id="GO:0008270">
    <property type="term" value="F:zinc ion binding"/>
    <property type="evidence" value="ECO:0007669"/>
    <property type="project" value="UniProtKB-KW"/>
</dbReference>
<evidence type="ECO:0000256" key="2">
    <source>
        <dbReference type="ARBA" id="ARBA00014068"/>
    </source>
</evidence>
<proteinExistence type="predicted"/>
<protein>
    <recommendedName>
        <fullName evidence="2">E3 ubiquitin-protein ligase RNF170</fullName>
    </recommendedName>
    <alternativeName>
        <fullName evidence="11">RING finger protein 170</fullName>
    </alternativeName>
    <alternativeName>
        <fullName evidence="10">RING-type E3 ubiquitin transferase RNF170</fullName>
    </alternativeName>
</protein>
<keyword evidence="4" id="KW-0479">Metal-binding</keyword>
<dbReference type="InterPro" id="IPR038896">
    <property type="entry name" value="RNF170"/>
</dbReference>
<feature type="transmembrane region" description="Helical" evidence="13">
    <location>
        <begin position="122"/>
        <end position="140"/>
    </location>
</feature>
<dbReference type="GO" id="GO:0005789">
    <property type="term" value="C:endoplasmic reticulum membrane"/>
    <property type="evidence" value="ECO:0007669"/>
    <property type="project" value="UniProtKB-SubCell"/>
</dbReference>